<reference evidence="2" key="2">
    <citation type="journal article" date="2022" name="Res Sq">
        <title>Comparative Genomics Reveals Insights into the Divergent Evolution of Astigmatic Mites and Household Pest Adaptations.</title>
        <authorList>
            <person name="Xiong Q."/>
            <person name="Wan A.T.-Y."/>
            <person name="Liu X.-Y."/>
            <person name="Fung C.S.-H."/>
            <person name="Xiao X."/>
            <person name="Malainual N."/>
            <person name="Hou J."/>
            <person name="Wang L."/>
            <person name="Wang M."/>
            <person name="Yang K."/>
            <person name="Cui Y."/>
            <person name="Leung E."/>
            <person name="Nong W."/>
            <person name="Shin S.-K."/>
            <person name="Au S."/>
            <person name="Jeong K.Y."/>
            <person name="Chew F.T."/>
            <person name="Hui J."/>
            <person name="Leung T.F."/>
            <person name="Tungtrongchitr A."/>
            <person name="Zhong N."/>
            <person name="Liu Z."/>
            <person name="Tsui S."/>
        </authorList>
    </citation>
    <scope>NUCLEOTIDE SEQUENCE</scope>
    <source>
        <strain evidence="2">Derf</strain>
        <tissue evidence="2">Whole organism</tissue>
    </source>
</reference>
<feature type="chain" id="PRO_5037380598" evidence="1">
    <location>
        <begin position="31"/>
        <end position="64"/>
    </location>
</feature>
<evidence type="ECO:0000256" key="1">
    <source>
        <dbReference type="SAM" id="SignalP"/>
    </source>
</evidence>
<sequence>MNFKNLFLVPFHVWTIAPLLTLLRLQREHCEKMKTTKKKMPLSSFPVYFFLNEILKALFGKDSG</sequence>
<reference evidence="2" key="1">
    <citation type="submission" date="2013-05" db="EMBL/GenBank/DDBJ databases">
        <authorList>
            <person name="Yim A.K.Y."/>
            <person name="Chan T.F."/>
            <person name="Ji K.M."/>
            <person name="Liu X.Y."/>
            <person name="Zhou J.W."/>
            <person name="Li R.Q."/>
            <person name="Yang K.Y."/>
            <person name="Li J."/>
            <person name="Li M."/>
            <person name="Law P.T.W."/>
            <person name="Wu Y.L."/>
            <person name="Cai Z.L."/>
            <person name="Qin H."/>
            <person name="Bao Y."/>
            <person name="Leung R.K.K."/>
            <person name="Ng P.K.S."/>
            <person name="Zou J."/>
            <person name="Zhong X.J."/>
            <person name="Ran P.X."/>
            <person name="Zhong N.S."/>
            <person name="Liu Z.G."/>
            <person name="Tsui S.K.W."/>
        </authorList>
    </citation>
    <scope>NUCLEOTIDE SEQUENCE</scope>
    <source>
        <strain evidence="2">Derf</strain>
        <tissue evidence="2">Whole organism</tissue>
    </source>
</reference>
<keyword evidence="3" id="KW-1185">Reference proteome</keyword>
<dbReference type="EMBL" id="ASGP02000002">
    <property type="protein sequence ID" value="KAH9522370.1"/>
    <property type="molecule type" value="Genomic_DNA"/>
</dbReference>
<evidence type="ECO:0000313" key="3">
    <source>
        <dbReference type="Proteomes" id="UP000790347"/>
    </source>
</evidence>
<keyword evidence="1" id="KW-0732">Signal</keyword>
<protein>
    <submittedName>
        <fullName evidence="2">Uncharacterized protein</fullName>
    </submittedName>
</protein>
<organism evidence="2 3">
    <name type="scientific">Dermatophagoides farinae</name>
    <name type="common">American house dust mite</name>
    <dbReference type="NCBI Taxonomy" id="6954"/>
    <lineage>
        <taxon>Eukaryota</taxon>
        <taxon>Metazoa</taxon>
        <taxon>Ecdysozoa</taxon>
        <taxon>Arthropoda</taxon>
        <taxon>Chelicerata</taxon>
        <taxon>Arachnida</taxon>
        <taxon>Acari</taxon>
        <taxon>Acariformes</taxon>
        <taxon>Sarcoptiformes</taxon>
        <taxon>Astigmata</taxon>
        <taxon>Psoroptidia</taxon>
        <taxon>Analgoidea</taxon>
        <taxon>Pyroglyphidae</taxon>
        <taxon>Dermatophagoidinae</taxon>
        <taxon>Dermatophagoides</taxon>
    </lineage>
</organism>
<dbReference type="Proteomes" id="UP000790347">
    <property type="component" value="Unassembled WGS sequence"/>
</dbReference>
<feature type="signal peptide" evidence="1">
    <location>
        <begin position="1"/>
        <end position="30"/>
    </location>
</feature>
<comment type="caution">
    <text evidence="2">The sequence shown here is derived from an EMBL/GenBank/DDBJ whole genome shotgun (WGS) entry which is preliminary data.</text>
</comment>
<dbReference type="AlphaFoldDB" id="A0A922LBS1"/>
<accession>A0A922LBS1</accession>
<gene>
    <name evidence="2" type="ORF">DERF_005949</name>
</gene>
<proteinExistence type="predicted"/>
<name>A0A922LBS1_DERFA</name>
<evidence type="ECO:0000313" key="2">
    <source>
        <dbReference type="EMBL" id="KAH9522370.1"/>
    </source>
</evidence>